<reference evidence="1 2" key="1">
    <citation type="submission" date="2020-08" db="EMBL/GenBank/DDBJ databases">
        <title>Genomic Encyclopedia of Type Strains, Phase IV (KMG-IV): sequencing the most valuable type-strain genomes for metagenomic binning, comparative biology and taxonomic classification.</title>
        <authorList>
            <person name="Goeker M."/>
        </authorList>
    </citation>
    <scope>NUCLEOTIDE SEQUENCE [LARGE SCALE GENOMIC DNA]</scope>
    <source>
        <strain evidence="1 2">DSM 16268</strain>
    </source>
</reference>
<protein>
    <submittedName>
        <fullName evidence="1">Uncharacterized protein</fullName>
    </submittedName>
</protein>
<organism evidence="1 2">
    <name type="scientific">Prosthecomicrobium pneumaticum</name>
    <dbReference type="NCBI Taxonomy" id="81895"/>
    <lineage>
        <taxon>Bacteria</taxon>
        <taxon>Pseudomonadati</taxon>
        <taxon>Pseudomonadota</taxon>
        <taxon>Alphaproteobacteria</taxon>
        <taxon>Hyphomicrobiales</taxon>
        <taxon>Kaistiaceae</taxon>
        <taxon>Prosthecomicrobium</taxon>
    </lineage>
</organism>
<evidence type="ECO:0000313" key="1">
    <source>
        <dbReference type="EMBL" id="MBB5753773.1"/>
    </source>
</evidence>
<evidence type="ECO:0000313" key="2">
    <source>
        <dbReference type="Proteomes" id="UP000523821"/>
    </source>
</evidence>
<accession>A0A7W9L2R8</accession>
<dbReference type="Proteomes" id="UP000523821">
    <property type="component" value="Unassembled WGS sequence"/>
</dbReference>
<sequence>MNYRLLAALAVIGLSGCTSLESSRPVRMASIAPEEGLTWVRTDGQSGRANPALLDQFAADRAACVAPPADNAALRAAESCMSARGYVLVAQSQAAATAAEFRRRQGY</sequence>
<gene>
    <name evidence="1" type="ORF">GGQ63_002843</name>
</gene>
<dbReference type="PROSITE" id="PS51257">
    <property type="entry name" value="PROKAR_LIPOPROTEIN"/>
    <property type="match status" value="1"/>
</dbReference>
<dbReference type="EMBL" id="JACHOO010000005">
    <property type="protein sequence ID" value="MBB5753773.1"/>
    <property type="molecule type" value="Genomic_DNA"/>
</dbReference>
<keyword evidence="2" id="KW-1185">Reference proteome</keyword>
<dbReference type="AlphaFoldDB" id="A0A7W9L2R8"/>
<dbReference type="RefSeq" id="WP_183856907.1">
    <property type="nucleotide sequence ID" value="NZ_JACHOO010000005.1"/>
</dbReference>
<comment type="caution">
    <text evidence="1">The sequence shown here is derived from an EMBL/GenBank/DDBJ whole genome shotgun (WGS) entry which is preliminary data.</text>
</comment>
<proteinExistence type="predicted"/>
<name>A0A7W9L2R8_9HYPH</name>